<accession>A0AAD4D842</accession>
<keyword evidence="1" id="KW-0472">Membrane</keyword>
<dbReference type="AlphaFoldDB" id="A0AAD4D842"/>
<keyword evidence="1" id="KW-1133">Transmembrane helix</keyword>
<evidence type="ECO:0000313" key="2">
    <source>
        <dbReference type="EMBL" id="KAG0271617.1"/>
    </source>
</evidence>
<keyword evidence="3" id="KW-1185">Reference proteome</keyword>
<dbReference type="EMBL" id="JAAAIL010001100">
    <property type="protein sequence ID" value="KAG0271617.1"/>
    <property type="molecule type" value="Genomic_DNA"/>
</dbReference>
<feature type="transmembrane region" description="Helical" evidence="1">
    <location>
        <begin position="131"/>
        <end position="152"/>
    </location>
</feature>
<reference evidence="2" key="1">
    <citation type="journal article" date="2020" name="Fungal Divers.">
        <title>Resolving the Mortierellaceae phylogeny through synthesis of multi-gene phylogenetics and phylogenomics.</title>
        <authorList>
            <person name="Vandepol N."/>
            <person name="Liber J."/>
            <person name="Desiro A."/>
            <person name="Na H."/>
            <person name="Kennedy M."/>
            <person name="Barry K."/>
            <person name="Grigoriev I.V."/>
            <person name="Miller A.N."/>
            <person name="O'Donnell K."/>
            <person name="Stajich J.E."/>
            <person name="Bonito G."/>
        </authorList>
    </citation>
    <scope>NUCLEOTIDE SEQUENCE</scope>
    <source>
        <strain evidence="2">NRRL 28262</strain>
    </source>
</reference>
<feature type="transmembrane region" description="Helical" evidence="1">
    <location>
        <begin position="77"/>
        <end position="95"/>
    </location>
</feature>
<evidence type="ECO:0000256" key="1">
    <source>
        <dbReference type="SAM" id="Phobius"/>
    </source>
</evidence>
<proteinExistence type="predicted"/>
<organism evidence="2 3">
    <name type="scientific">Linnemannia exigua</name>
    <dbReference type="NCBI Taxonomy" id="604196"/>
    <lineage>
        <taxon>Eukaryota</taxon>
        <taxon>Fungi</taxon>
        <taxon>Fungi incertae sedis</taxon>
        <taxon>Mucoromycota</taxon>
        <taxon>Mortierellomycotina</taxon>
        <taxon>Mortierellomycetes</taxon>
        <taxon>Mortierellales</taxon>
        <taxon>Mortierellaceae</taxon>
        <taxon>Linnemannia</taxon>
    </lineage>
</organism>
<keyword evidence="1" id="KW-0812">Transmembrane</keyword>
<dbReference type="Proteomes" id="UP001194580">
    <property type="component" value="Unassembled WGS sequence"/>
</dbReference>
<name>A0AAD4D842_9FUNG</name>
<comment type="caution">
    <text evidence="2">The sequence shown here is derived from an EMBL/GenBank/DDBJ whole genome shotgun (WGS) entry which is preliminary data.</text>
</comment>
<sequence>MGILDSLLEQEELIESLRQANDNANDWFKFVLLAFSVMEIITHLAFASYAWYRRASKPGSFPDHHEDPSQFFRDSTSPAAATVFSLISFAIGMAIIKDTAKIGRDSILVWTFVSVTPLVLMRRATEFSFELLWWSMPLLLQIVDLTSLWIMLSPDEEIMGLEKSQYKLKGA</sequence>
<evidence type="ECO:0000313" key="3">
    <source>
        <dbReference type="Proteomes" id="UP001194580"/>
    </source>
</evidence>
<protein>
    <submittedName>
        <fullName evidence="2">Uncharacterized protein</fullName>
    </submittedName>
</protein>
<feature type="transmembrane region" description="Helical" evidence="1">
    <location>
        <begin position="27"/>
        <end position="52"/>
    </location>
</feature>
<gene>
    <name evidence="2" type="ORF">BGZ95_000560</name>
</gene>